<evidence type="ECO:0000313" key="3">
    <source>
        <dbReference type="Proteomes" id="UP000265768"/>
    </source>
</evidence>
<accession>A0A3A4B4S2</accession>
<dbReference type="AlphaFoldDB" id="A0A3A4B4S2"/>
<reference evidence="2 3" key="1">
    <citation type="submission" date="2018-09" db="EMBL/GenBank/DDBJ databases">
        <title>YIM 75507 draft genome.</title>
        <authorList>
            <person name="Tang S."/>
            <person name="Feng Y."/>
        </authorList>
    </citation>
    <scope>NUCLEOTIDE SEQUENCE [LARGE SCALE GENOMIC DNA]</scope>
    <source>
        <strain evidence="2 3">YIM 75507</strain>
    </source>
</reference>
<evidence type="ECO:0000256" key="1">
    <source>
        <dbReference type="SAM" id="MobiDB-lite"/>
    </source>
</evidence>
<protein>
    <submittedName>
        <fullName evidence="2">Uncharacterized protein</fullName>
    </submittedName>
</protein>
<proteinExistence type="predicted"/>
<gene>
    <name evidence="2" type="ORF">D5H75_11020</name>
</gene>
<sequence>MSLREKRAVIAEMFASLVVRPVGKGRQRGRGDALEVTWNAAFTGIPASPAAGAMPGMRRRPARESLDA</sequence>
<dbReference type="Proteomes" id="UP000265768">
    <property type="component" value="Unassembled WGS sequence"/>
</dbReference>
<keyword evidence="3" id="KW-1185">Reference proteome</keyword>
<comment type="caution">
    <text evidence="2">The sequence shown here is derived from an EMBL/GenBank/DDBJ whole genome shotgun (WGS) entry which is preliminary data.</text>
</comment>
<evidence type="ECO:0000313" key="2">
    <source>
        <dbReference type="EMBL" id="RJL33327.1"/>
    </source>
</evidence>
<name>A0A3A4B4S2_9ACTN</name>
<feature type="region of interest" description="Disordered" evidence="1">
    <location>
        <begin position="49"/>
        <end position="68"/>
    </location>
</feature>
<dbReference type="EMBL" id="QZEY01000003">
    <property type="protein sequence ID" value="RJL33327.1"/>
    <property type="molecule type" value="Genomic_DNA"/>
</dbReference>
<organism evidence="2 3">
    <name type="scientific">Bailinhaonella thermotolerans</name>
    <dbReference type="NCBI Taxonomy" id="1070861"/>
    <lineage>
        <taxon>Bacteria</taxon>
        <taxon>Bacillati</taxon>
        <taxon>Actinomycetota</taxon>
        <taxon>Actinomycetes</taxon>
        <taxon>Streptosporangiales</taxon>
        <taxon>Streptosporangiaceae</taxon>
        <taxon>Bailinhaonella</taxon>
    </lineage>
</organism>